<keyword evidence="2" id="KW-1185">Reference proteome</keyword>
<evidence type="ECO:0000313" key="2">
    <source>
        <dbReference type="Proteomes" id="UP000190150"/>
    </source>
</evidence>
<dbReference type="AlphaFoldDB" id="A0A1T5FVS0"/>
<dbReference type="Proteomes" id="UP000190150">
    <property type="component" value="Unassembled WGS sequence"/>
</dbReference>
<organism evidence="1 2">
    <name type="scientific">Sphingobacterium nematocida</name>
    <dbReference type="NCBI Taxonomy" id="1513896"/>
    <lineage>
        <taxon>Bacteria</taxon>
        <taxon>Pseudomonadati</taxon>
        <taxon>Bacteroidota</taxon>
        <taxon>Sphingobacteriia</taxon>
        <taxon>Sphingobacteriales</taxon>
        <taxon>Sphingobacteriaceae</taxon>
        <taxon>Sphingobacterium</taxon>
    </lineage>
</organism>
<evidence type="ECO:0000313" key="1">
    <source>
        <dbReference type="EMBL" id="SKC00275.1"/>
    </source>
</evidence>
<dbReference type="EMBL" id="FUZF01000019">
    <property type="protein sequence ID" value="SKC00275.1"/>
    <property type="molecule type" value="Genomic_DNA"/>
</dbReference>
<proteinExistence type="predicted"/>
<protein>
    <submittedName>
        <fullName evidence="1">Uncharacterized protein</fullName>
    </submittedName>
</protein>
<reference evidence="2" key="1">
    <citation type="submission" date="2017-02" db="EMBL/GenBank/DDBJ databases">
        <authorList>
            <person name="Varghese N."/>
            <person name="Submissions S."/>
        </authorList>
    </citation>
    <scope>NUCLEOTIDE SEQUENCE [LARGE SCALE GENOMIC DNA]</scope>
    <source>
        <strain evidence="2">DSM 24091</strain>
    </source>
</reference>
<accession>A0A1T5FVS0</accession>
<gene>
    <name evidence="1" type="ORF">SAMN05660841_03562</name>
</gene>
<sequence>MLHSRFMNRFSIVFGNNQGMLSMNWSKSLQVPLSRLKSPQLHYRFDYASIMLRAILGISSGLLRLSFANSSTKLCHQGKRYSNNKRTTGEDVPRQSRTCFLLLFKGHARTTEGQGTNRYIKNASDDTEYLLYNRCNSSL</sequence>
<name>A0A1T5FVS0_9SPHI</name>